<feature type="transmembrane region" description="Helical" evidence="2">
    <location>
        <begin position="95"/>
        <end position="121"/>
    </location>
</feature>
<reference evidence="4 5" key="1">
    <citation type="submission" date="2019-09" db="EMBL/GenBank/DDBJ databases">
        <title>Arenimonas chukotkensis sp. nov., a bacterium isolated from Chukotka hot spring, Arctic region, Russia.</title>
        <authorList>
            <person name="Zayulina K.S."/>
            <person name="Prokofeva M.I."/>
            <person name="Elcheninov A.G."/>
            <person name="Novikov A."/>
            <person name="Kochetkova T.V."/>
            <person name="Kublanov I.V."/>
        </authorList>
    </citation>
    <scope>NUCLEOTIDE SEQUENCE [LARGE SCALE GENOMIC DNA]</scope>
    <source>
        <strain evidence="4 5">3729k</strain>
    </source>
</reference>
<name>A0A5B2Z9M2_9GAMM</name>
<reference evidence="4 5" key="2">
    <citation type="submission" date="2019-09" db="EMBL/GenBank/DDBJ databases">
        <authorList>
            <person name="Mazur A."/>
        </authorList>
    </citation>
    <scope>NUCLEOTIDE SEQUENCE [LARGE SCALE GENOMIC DNA]</scope>
    <source>
        <strain evidence="4 5">3729k</strain>
    </source>
</reference>
<evidence type="ECO:0000256" key="1">
    <source>
        <dbReference type="ARBA" id="ARBA00005233"/>
    </source>
</evidence>
<evidence type="ECO:0000259" key="3">
    <source>
        <dbReference type="Pfam" id="PF14237"/>
    </source>
</evidence>
<keyword evidence="2" id="KW-0472">Membrane</keyword>
<dbReference type="AlphaFoldDB" id="A0A5B2Z9M2"/>
<dbReference type="Pfam" id="PF14237">
    <property type="entry name" value="GYF_2"/>
    <property type="match status" value="1"/>
</dbReference>
<keyword evidence="5" id="KW-1185">Reference proteome</keyword>
<dbReference type="Gene3D" id="3.30.1490.40">
    <property type="match status" value="1"/>
</dbReference>
<comment type="caution">
    <text evidence="4">The sequence shown here is derived from an EMBL/GenBank/DDBJ whole genome shotgun (WGS) entry which is preliminary data.</text>
</comment>
<dbReference type="Gene3D" id="3.30.700.10">
    <property type="entry name" value="Glycoprotein, Type 4 Pilin"/>
    <property type="match status" value="1"/>
</dbReference>
<evidence type="ECO:0000256" key="2">
    <source>
        <dbReference type="SAM" id="Phobius"/>
    </source>
</evidence>
<dbReference type="InterPro" id="IPR025640">
    <property type="entry name" value="GYF_2"/>
</dbReference>
<dbReference type="InterPro" id="IPR001082">
    <property type="entry name" value="Pilin"/>
</dbReference>
<protein>
    <submittedName>
        <fullName evidence="4">DUF4339 domain-containing protein</fullName>
    </submittedName>
</protein>
<proteinExistence type="inferred from homology"/>
<dbReference type="GO" id="GO:0009289">
    <property type="term" value="C:pilus"/>
    <property type="evidence" value="ECO:0007669"/>
    <property type="project" value="InterPro"/>
</dbReference>
<keyword evidence="2" id="KW-1133">Transmembrane helix</keyword>
<dbReference type="Pfam" id="PF00114">
    <property type="entry name" value="Pilin"/>
    <property type="match status" value="1"/>
</dbReference>
<dbReference type="GO" id="GO:0007155">
    <property type="term" value="P:cell adhesion"/>
    <property type="evidence" value="ECO:0007669"/>
    <property type="project" value="InterPro"/>
</dbReference>
<evidence type="ECO:0000313" key="4">
    <source>
        <dbReference type="EMBL" id="KAA2284637.1"/>
    </source>
</evidence>
<sequence length="231" mass="24540">MTNQKPCTEGAMDSTPWYYVDRQRNRHGPVTAEAVRQAYTAGILDGASLVWREGMAEWTPLGQIVADLGLERIPPSAAPPPADIGAPRRSGCATAAIVVGGGGVFLVIVLAILAAIALPAYQDYLGRAELSRILAEAAPLKTALADFSANTDRCPRGLDELGLEDLTIAGVDEIAVGAFDDGRCAIELHLGEVDKVRDSTGQRLWLSLENDGGFGCSGDEALFRYLPQSCR</sequence>
<dbReference type="Proteomes" id="UP000322165">
    <property type="component" value="Unassembled WGS sequence"/>
</dbReference>
<dbReference type="EMBL" id="VUOD01000005">
    <property type="protein sequence ID" value="KAA2284637.1"/>
    <property type="molecule type" value="Genomic_DNA"/>
</dbReference>
<organism evidence="4 5">
    <name type="scientific">Arenimonas fontis</name>
    <dbReference type="NCBI Taxonomy" id="2608255"/>
    <lineage>
        <taxon>Bacteria</taxon>
        <taxon>Pseudomonadati</taxon>
        <taxon>Pseudomonadota</taxon>
        <taxon>Gammaproteobacteria</taxon>
        <taxon>Lysobacterales</taxon>
        <taxon>Lysobacteraceae</taxon>
        <taxon>Arenimonas</taxon>
    </lineage>
</organism>
<comment type="similarity">
    <text evidence="1">Belongs to the N-Me-Phe pilin family.</text>
</comment>
<dbReference type="InterPro" id="IPR035445">
    <property type="entry name" value="GYF-like_dom_sf"/>
</dbReference>
<keyword evidence="2" id="KW-0812">Transmembrane</keyword>
<dbReference type="InterPro" id="IPR045584">
    <property type="entry name" value="Pilin-like"/>
</dbReference>
<feature type="domain" description="GYF" evidence="3">
    <location>
        <begin position="17"/>
        <end position="64"/>
    </location>
</feature>
<dbReference type="SUPFAM" id="SSF54523">
    <property type="entry name" value="Pili subunits"/>
    <property type="match status" value="1"/>
</dbReference>
<evidence type="ECO:0000313" key="5">
    <source>
        <dbReference type="Proteomes" id="UP000322165"/>
    </source>
</evidence>
<accession>A0A5B2Z9M2</accession>
<dbReference type="SUPFAM" id="SSF55277">
    <property type="entry name" value="GYF domain"/>
    <property type="match status" value="1"/>
</dbReference>
<gene>
    <name evidence="4" type="ORF">F0415_08010</name>
</gene>